<evidence type="ECO:0000313" key="21">
    <source>
        <dbReference type="EMBL" id="CAE8675717.1"/>
    </source>
</evidence>
<feature type="transmembrane region" description="Helical" evidence="18">
    <location>
        <begin position="163"/>
        <end position="185"/>
    </location>
</feature>
<evidence type="ECO:0000256" key="12">
    <source>
        <dbReference type="ARBA" id="ARBA00023053"/>
    </source>
</evidence>
<evidence type="ECO:0000256" key="17">
    <source>
        <dbReference type="ARBA" id="ARBA00033667"/>
    </source>
</evidence>
<evidence type="ECO:0000256" key="8">
    <source>
        <dbReference type="ARBA" id="ARBA00022737"/>
    </source>
</evidence>
<evidence type="ECO:0000256" key="14">
    <source>
        <dbReference type="ARBA" id="ARBA00023136"/>
    </source>
</evidence>
<feature type="transmembrane region" description="Helical" evidence="18">
    <location>
        <begin position="640"/>
        <end position="659"/>
    </location>
</feature>
<dbReference type="GO" id="GO:0007154">
    <property type="term" value="P:cell communication"/>
    <property type="evidence" value="ECO:0007669"/>
    <property type="project" value="InterPro"/>
</dbReference>
<keyword evidence="4" id="KW-1003">Cell membrane</keyword>
<dbReference type="Gene3D" id="1.20.1420.30">
    <property type="entry name" value="NCX, central ion-binding region"/>
    <property type="match status" value="2"/>
</dbReference>
<keyword evidence="5 18" id="KW-0812">Transmembrane</keyword>
<dbReference type="InterPro" id="IPR004836">
    <property type="entry name" value="Na_Ca_Ex"/>
</dbReference>
<keyword evidence="8" id="KW-0677">Repeat</keyword>
<evidence type="ECO:0000256" key="15">
    <source>
        <dbReference type="ARBA" id="ARBA00023180"/>
    </source>
</evidence>
<sequence>MNSSDAVASFDREPLICEPGGQGQWLPIGGEWEANLNKRIRIFMYFCGMLYSFLGVSIVADMFMAGIERITGVKKCKRVPGTSRFVTSPIWNETVANLTLMALGSSAPEILLSLNDVIKNNFQAGKLGAATIVGSAAFNLFCIIAVCINSIPEGEIRYIKETGVYALTAFYSIFAYVLLLFICSLNTPDVIDVSEGVFVFLCFPALVTTSYYADIGILTVANVKALFISKKSSESTEKAPTTYLDKFRAQHAAELEEEEDEGTKAAKAKLEAAKAAKKVVRAQQDGCCSQLMGRKGKAEEAEGEVGELLGVREEELLADPDCPILDEGDNPIENDAGILTFDRYSMTVDAGLEECEYTVQVIRKNGAEGKVTCQYKMEQISAIPGFDYEEEEGTIQFRDGIRSAEITIKILPKKKGEQSDRFQLVLFEPEGGAEINPDYDGGEECNRLTIMIYNTLGRGNSKIVSIIDSFVNLDEIRQGTQAWKEQILEAIYVGGSKEDQDNAGVLEWVVHLVWLPWTSLFAIITPPPVFLGGWVCFIISLGHIAWLTIIIGDIAELFGCVAGVDDAITAITFVALGTSVPDLFASRAAAKQDEYADASVVNVTGSNSVNVFLGIGLPWMMAAVYWKIVGGNHFRVNSEGLGFSVIAFTVYAIVALLLIQARRVKFGGELGGPSHAKIYSSFFLVLLWLSYISLSTWKYSNPDASISSQVIAVCASFPLIGLLVLGFAGFRMALSVSKKYIGEEGFWGIFVALLVLGLRLLIFFTFQFQ</sequence>
<feature type="transmembrane region" description="Helical" evidence="18">
    <location>
        <begin position="42"/>
        <end position="64"/>
    </location>
</feature>
<keyword evidence="10" id="KW-0112">Calmodulin-binding</keyword>
<feature type="transmembrane region" description="Helical" evidence="18">
    <location>
        <begin position="609"/>
        <end position="628"/>
    </location>
</feature>
<evidence type="ECO:0000256" key="13">
    <source>
        <dbReference type="ARBA" id="ARBA00023065"/>
    </source>
</evidence>
<dbReference type="Pfam" id="PF01699">
    <property type="entry name" value="Na_Ca_ex"/>
    <property type="match status" value="2"/>
</dbReference>
<accession>A0A813JBL9</accession>
<dbReference type="EMBL" id="CAJNNW010025138">
    <property type="protein sequence ID" value="CAE8675717.1"/>
    <property type="molecule type" value="Genomic_DNA"/>
</dbReference>
<evidence type="ECO:0000256" key="9">
    <source>
        <dbReference type="ARBA" id="ARBA00022837"/>
    </source>
</evidence>
<dbReference type="PANTHER" id="PTHR11878:SF65">
    <property type="entry name" value="NA_CA-EXCHANGE PROTEIN, ISOFORM G"/>
    <property type="match status" value="1"/>
</dbReference>
<dbReference type="InterPro" id="IPR004837">
    <property type="entry name" value="NaCa_Exmemb"/>
</dbReference>
<keyword evidence="12" id="KW-0915">Sodium</keyword>
<proteinExistence type="inferred from homology"/>
<dbReference type="GO" id="GO:0046872">
    <property type="term" value="F:metal ion binding"/>
    <property type="evidence" value="ECO:0007669"/>
    <property type="project" value="UniProtKB-KW"/>
</dbReference>
<evidence type="ECO:0000256" key="2">
    <source>
        <dbReference type="ARBA" id="ARBA00007489"/>
    </source>
</evidence>
<comment type="similarity">
    <text evidence="2">Belongs to the Ca(2+):cation antiporter (CaCA) (TC 2.A.19) family. SLC8 subfamily.</text>
</comment>
<keyword evidence="9" id="KW-0106">Calcium</keyword>
<dbReference type="Proteomes" id="UP000626109">
    <property type="component" value="Unassembled WGS sequence"/>
</dbReference>
<feature type="transmembrane region" description="Helical" evidence="18">
    <location>
        <begin position="530"/>
        <end position="551"/>
    </location>
</feature>
<evidence type="ECO:0000256" key="6">
    <source>
        <dbReference type="ARBA" id="ARBA00022723"/>
    </source>
</evidence>
<protein>
    <submittedName>
        <fullName evidence="21">Uncharacterized protein</fullName>
    </submittedName>
</protein>
<evidence type="ECO:0000256" key="5">
    <source>
        <dbReference type="ARBA" id="ARBA00022692"/>
    </source>
</evidence>
<keyword evidence="15" id="KW-0325">Glycoprotein</keyword>
<keyword evidence="11 18" id="KW-1133">Transmembrane helix</keyword>
<dbReference type="PRINTS" id="PR01259">
    <property type="entry name" value="NACAEXCHNGR"/>
</dbReference>
<comment type="catalytic activity">
    <reaction evidence="17">
        <text>Ca(2+)(in) + 3 Na(+)(out) = Ca(2+)(out) + 3 Na(+)(in)</text>
        <dbReference type="Rhea" id="RHEA:69955"/>
        <dbReference type="ChEBI" id="CHEBI:29101"/>
        <dbReference type="ChEBI" id="CHEBI:29108"/>
    </reaction>
</comment>
<feature type="domain" description="Calx-beta" evidence="20">
    <location>
        <begin position="334"/>
        <end position="434"/>
    </location>
</feature>
<keyword evidence="16" id="KW-0739">Sodium transport</keyword>
<evidence type="ECO:0000259" key="19">
    <source>
        <dbReference type="Pfam" id="PF01699"/>
    </source>
</evidence>
<dbReference type="Pfam" id="PF03160">
    <property type="entry name" value="Calx-beta"/>
    <property type="match status" value="1"/>
</dbReference>
<feature type="transmembrane region" description="Helical" evidence="18">
    <location>
        <begin position="709"/>
        <end position="734"/>
    </location>
</feature>
<feature type="domain" description="Sodium/calcium exchanger membrane region" evidence="19">
    <location>
        <begin position="45"/>
        <end position="211"/>
    </location>
</feature>
<dbReference type="AlphaFoldDB" id="A0A813JBL9"/>
<dbReference type="InterPro" id="IPR051171">
    <property type="entry name" value="CaCA"/>
</dbReference>
<feature type="transmembrane region" description="Helical" evidence="18">
    <location>
        <begin position="746"/>
        <end position="766"/>
    </location>
</feature>
<dbReference type="GO" id="GO:0005886">
    <property type="term" value="C:plasma membrane"/>
    <property type="evidence" value="ECO:0007669"/>
    <property type="project" value="UniProtKB-SubCell"/>
</dbReference>
<dbReference type="SUPFAM" id="SSF141072">
    <property type="entry name" value="CalX-like"/>
    <property type="match status" value="1"/>
</dbReference>
<dbReference type="GO" id="GO:0098703">
    <property type="term" value="P:calcium ion import across plasma membrane"/>
    <property type="evidence" value="ECO:0007669"/>
    <property type="project" value="TreeGrafter"/>
</dbReference>
<reference evidence="21" key="1">
    <citation type="submission" date="2021-02" db="EMBL/GenBank/DDBJ databases">
        <authorList>
            <person name="Dougan E. K."/>
            <person name="Rhodes N."/>
            <person name="Thang M."/>
            <person name="Chan C."/>
        </authorList>
    </citation>
    <scope>NUCLEOTIDE SEQUENCE</scope>
</reference>
<dbReference type="PANTHER" id="PTHR11878">
    <property type="entry name" value="SODIUM/CALCIUM EXCHANGER"/>
    <property type="match status" value="1"/>
</dbReference>
<evidence type="ECO:0000256" key="16">
    <source>
        <dbReference type="ARBA" id="ARBA00023201"/>
    </source>
</evidence>
<keyword evidence="3" id="KW-0813">Transport</keyword>
<dbReference type="InterPro" id="IPR003644">
    <property type="entry name" value="Calx_beta"/>
</dbReference>
<dbReference type="GO" id="GO:0005432">
    <property type="term" value="F:calcium:sodium antiporter activity"/>
    <property type="evidence" value="ECO:0007669"/>
    <property type="project" value="InterPro"/>
</dbReference>
<evidence type="ECO:0000256" key="18">
    <source>
        <dbReference type="SAM" id="Phobius"/>
    </source>
</evidence>
<dbReference type="Gene3D" id="2.60.40.2030">
    <property type="match status" value="1"/>
</dbReference>
<keyword evidence="14 18" id="KW-0472">Membrane</keyword>
<keyword evidence="6" id="KW-0479">Metal-binding</keyword>
<evidence type="ECO:0000256" key="1">
    <source>
        <dbReference type="ARBA" id="ARBA00004651"/>
    </source>
</evidence>
<dbReference type="InterPro" id="IPR038081">
    <property type="entry name" value="CalX-like_sf"/>
</dbReference>
<feature type="transmembrane region" description="Helical" evidence="18">
    <location>
        <begin position="679"/>
        <end position="697"/>
    </location>
</feature>
<evidence type="ECO:0000256" key="3">
    <source>
        <dbReference type="ARBA" id="ARBA00022448"/>
    </source>
</evidence>
<organism evidence="21 22">
    <name type="scientific">Polarella glacialis</name>
    <name type="common">Dinoflagellate</name>
    <dbReference type="NCBI Taxonomy" id="89957"/>
    <lineage>
        <taxon>Eukaryota</taxon>
        <taxon>Sar</taxon>
        <taxon>Alveolata</taxon>
        <taxon>Dinophyceae</taxon>
        <taxon>Suessiales</taxon>
        <taxon>Suessiaceae</taxon>
        <taxon>Polarella</taxon>
    </lineage>
</organism>
<feature type="domain" description="Sodium/calcium exchanger membrane region" evidence="19">
    <location>
        <begin position="533"/>
        <end position="697"/>
    </location>
</feature>
<evidence type="ECO:0000259" key="20">
    <source>
        <dbReference type="Pfam" id="PF03160"/>
    </source>
</evidence>
<evidence type="ECO:0000313" key="22">
    <source>
        <dbReference type="Proteomes" id="UP000626109"/>
    </source>
</evidence>
<name>A0A813JBL9_POLGL</name>
<evidence type="ECO:0000256" key="7">
    <source>
        <dbReference type="ARBA" id="ARBA00022729"/>
    </source>
</evidence>
<feature type="transmembrane region" description="Helical" evidence="18">
    <location>
        <begin position="197"/>
        <end position="221"/>
    </location>
</feature>
<feature type="transmembrane region" description="Helical" evidence="18">
    <location>
        <begin position="127"/>
        <end position="151"/>
    </location>
</feature>
<evidence type="ECO:0000256" key="11">
    <source>
        <dbReference type="ARBA" id="ARBA00022989"/>
    </source>
</evidence>
<comment type="subcellular location">
    <subcellularLocation>
        <location evidence="1">Cell membrane</location>
        <topology evidence="1">Multi-pass membrane protein</topology>
    </subcellularLocation>
</comment>
<dbReference type="InterPro" id="IPR044880">
    <property type="entry name" value="NCX_ion-bd_dom_sf"/>
</dbReference>
<evidence type="ECO:0000256" key="4">
    <source>
        <dbReference type="ARBA" id="ARBA00022475"/>
    </source>
</evidence>
<dbReference type="GO" id="GO:0005516">
    <property type="term" value="F:calmodulin binding"/>
    <property type="evidence" value="ECO:0007669"/>
    <property type="project" value="UniProtKB-KW"/>
</dbReference>
<keyword evidence="13" id="KW-0406">Ion transport</keyword>
<gene>
    <name evidence="21" type="ORF">PGLA2088_LOCUS19516</name>
</gene>
<evidence type="ECO:0000256" key="10">
    <source>
        <dbReference type="ARBA" id="ARBA00022860"/>
    </source>
</evidence>
<comment type="caution">
    <text evidence="21">The sequence shown here is derived from an EMBL/GenBank/DDBJ whole genome shotgun (WGS) entry which is preliminary data.</text>
</comment>
<keyword evidence="7" id="KW-0732">Signal</keyword>